<reference evidence="4" key="2">
    <citation type="submission" date="2022-03" db="EMBL/GenBank/DDBJ databases">
        <title>Genome Encyclopedia of Bacteria and Archaea VI: Functional Genomics of Type Strains.</title>
        <authorList>
            <person name="Whitman W."/>
        </authorList>
    </citation>
    <scope>NUCLEOTIDE SEQUENCE</scope>
    <source>
        <strain evidence="4">HSC-15S17</strain>
    </source>
</reference>
<dbReference type="Pfam" id="PF03779">
    <property type="entry name" value="SPW"/>
    <property type="match status" value="1"/>
</dbReference>
<keyword evidence="1" id="KW-0472">Membrane</keyword>
<reference evidence="3" key="1">
    <citation type="submission" date="2021-07" db="EMBL/GenBank/DDBJ databases">
        <title>Characterization of violacein-producing bacteria and related species.</title>
        <authorList>
            <person name="Wilson H.S."/>
            <person name="De Leon M.E."/>
        </authorList>
    </citation>
    <scope>NUCLEOTIDE SEQUENCE</scope>
    <source>
        <strain evidence="3">HSC-15S17</strain>
    </source>
</reference>
<dbReference type="Proteomes" id="UP001155901">
    <property type="component" value="Unassembled WGS sequence"/>
</dbReference>
<evidence type="ECO:0000313" key="5">
    <source>
        <dbReference type="Proteomes" id="UP001155901"/>
    </source>
</evidence>
<dbReference type="InterPro" id="IPR005530">
    <property type="entry name" value="SPW"/>
</dbReference>
<sequence>MANNLANNPSLKRWQDQLILLLGLWFFISPWVFAYPIPSIQAWTAFISGAVVALLAAFDLYKTYFWAVVLNLLVGIWVAASPWVLKTADNRELMWNSVVVGIAVAVLALWEMRTDPELHKHWPGAGHAT</sequence>
<proteinExistence type="predicted"/>
<keyword evidence="6" id="KW-1185">Reference proteome</keyword>
<feature type="transmembrane region" description="Helical" evidence="1">
    <location>
        <begin position="18"/>
        <end position="34"/>
    </location>
</feature>
<feature type="transmembrane region" description="Helical" evidence="1">
    <location>
        <begin position="93"/>
        <end position="110"/>
    </location>
</feature>
<dbReference type="EMBL" id="JALJZU010000013">
    <property type="protein sequence ID" value="MCP2011893.1"/>
    <property type="molecule type" value="Genomic_DNA"/>
</dbReference>
<comment type="caution">
    <text evidence="3">The sequence shown here is derived from an EMBL/GenBank/DDBJ whole genome shotgun (WGS) entry which is preliminary data.</text>
</comment>
<evidence type="ECO:0000313" key="3">
    <source>
        <dbReference type="EMBL" id="MBV6324174.1"/>
    </source>
</evidence>
<dbReference type="AlphaFoldDB" id="A0AA41L5H9"/>
<evidence type="ECO:0000313" key="4">
    <source>
        <dbReference type="EMBL" id="MCP2011893.1"/>
    </source>
</evidence>
<dbReference type="RefSeq" id="WP_217945117.1">
    <property type="nucleotide sequence ID" value="NZ_JAHTGR010000015.1"/>
</dbReference>
<evidence type="ECO:0000256" key="1">
    <source>
        <dbReference type="SAM" id="Phobius"/>
    </source>
</evidence>
<gene>
    <name evidence="3" type="ORF">KVP70_24860</name>
    <name evidence="4" type="ORF">L1274_005647</name>
</gene>
<feature type="domain" description="SPW repeat-containing integral membrane" evidence="2">
    <location>
        <begin position="14"/>
        <end position="109"/>
    </location>
</feature>
<accession>A0AA41L5H9</accession>
<dbReference type="Proteomes" id="UP001162889">
    <property type="component" value="Unassembled WGS sequence"/>
</dbReference>
<protein>
    <submittedName>
        <fullName evidence="3">SPW repeat protein</fullName>
    </submittedName>
</protein>
<feature type="transmembrane region" description="Helical" evidence="1">
    <location>
        <begin position="64"/>
        <end position="81"/>
    </location>
</feature>
<evidence type="ECO:0000313" key="6">
    <source>
        <dbReference type="Proteomes" id="UP001162889"/>
    </source>
</evidence>
<keyword evidence="1" id="KW-0812">Transmembrane</keyword>
<keyword evidence="1" id="KW-1133">Transmembrane helix</keyword>
<dbReference type="EMBL" id="JAHTGR010000015">
    <property type="protein sequence ID" value="MBV6324174.1"/>
    <property type="molecule type" value="Genomic_DNA"/>
</dbReference>
<organism evidence="3 5">
    <name type="scientific">Duganella violaceipulchra</name>
    <dbReference type="NCBI Taxonomy" id="2849652"/>
    <lineage>
        <taxon>Bacteria</taxon>
        <taxon>Pseudomonadati</taxon>
        <taxon>Pseudomonadota</taxon>
        <taxon>Betaproteobacteria</taxon>
        <taxon>Burkholderiales</taxon>
        <taxon>Oxalobacteraceae</taxon>
        <taxon>Telluria group</taxon>
        <taxon>Duganella</taxon>
    </lineage>
</organism>
<name>A0AA41L5H9_9BURK</name>
<evidence type="ECO:0000259" key="2">
    <source>
        <dbReference type="Pfam" id="PF03779"/>
    </source>
</evidence>